<reference evidence="2" key="2">
    <citation type="submission" date="2020-09" db="EMBL/GenBank/DDBJ databases">
        <authorList>
            <person name="Sun Q."/>
            <person name="Kim S."/>
        </authorList>
    </citation>
    <scope>NUCLEOTIDE SEQUENCE</scope>
    <source>
        <strain evidence="2">KCTC 12711</strain>
    </source>
</reference>
<evidence type="ECO:0000256" key="1">
    <source>
        <dbReference type="SAM" id="SignalP"/>
    </source>
</evidence>
<comment type="caution">
    <text evidence="2">The sequence shown here is derived from an EMBL/GenBank/DDBJ whole genome shotgun (WGS) entry which is preliminary data.</text>
</comment>
<keyword evidence="3" id="KW-1185">Reference proteome</keyword>
<sequence length="163" mass="18279">MDTTRLKLQLKAIIAMMAFLVSGAAISQDIATEPSDVKPDQQLYFTLPDEHAFPQADAIENFDCSDKIYSVITLSNFPKGKFHIAFIWTDPAGTDRERTEYPFYVREDEEKLWAWLQLSRATGAGMLQWINPAAGLEEFIGPWHVTVEVDGKKVASGSFDVSC</sequence>
<proteinExistence type="predicted"/>
<reference evidence="2" key="1">
    <citation type="journal article" date="2014" name="Int. J. Syst. Evol. Microbiol.">
        <title>Complete genome sequence of Corynebacterium casei LMG S-19264T (=DSM 44701T), isolated from a smear-ripened cheese.</title>
        <authorList>
            <consortium name="US DOE Joint Genome Institute (JGI-PGF)"/>
            <person name="Walter F."/>
            <person name="Albersmeier A."/>
            <person name="Kalinowski J."/>
            <person name="Ruckert C."/>
        </authorList>
    </citation>
    <scope>NUCLEOTIDE SEQUENCE</scope>
    <source>
        <strain evidence="2">KCTC 12711</strain>
    </source>
</reference>
<protein>
    <recommendedName>
        <fullName evidence="4">DUF2914 domain-containing protein</fullName>
    </recommendedName>
</protein>
<evidence type="ECO:0000313" key="3">
    <source>
        <dbReference type="Proteomes" id="UP000614811"/>
    </source>
</evidence>
<gene>
    <name evidence="2" type="ORF">GCM10008090_03630</name>
</gene>
<organism evidence="2 3">
    <name type="scientific">Arenicella chitinivorans</name>
    <dbReference type="NCBI Taxonomy" id="1329800"/>
    <lineage>
        <taxon>Bacteria</taxon>
        <taxon>Pseudomonadati</taxon>
        <taxon>Pseudomonadota</taxon>
        <taxon>Gammaproteobacteria</taxon>
        <taxon>Arenicellales</taxon>
        <taxon>Arenicellaceae</taxon>
        <taxon>Arenicella</taxon>
    </lineage>
</organism>
<dbReference type="Proteomes" id="UP000614811">
    <property type="component" value="Unassembled WGS sequence"/>
</dbReference>
<dbReference type="RefSeq" id="WP_229794072.1">
    <property type="nucleotide sequence ID" value="NZ_BMXA01000001.1"/>
</dbReference>
<evidence type="ECO:0008006" key="4">
    <source>
        <dbReference type="Google" id="ProtNLM"/>
    </source>
</evidence>
<dbReference type="EMBL" id="BMXA01000001">
    <property type="protein sequence ID" value="GGZ98435.1"/>
    <property type="molecule type" value="Genomic_DNA"/>
</dbReference>
<evidence type="ECO:0000313" key="2">
    <source>
        <dbReference type="EMBL" id="GGZ98435.1"/>
    </source>
</evidence>
<dbReference type="AlphaFoldDB" id="A0A918VG37"/>
<feature type="chain" id="PRO_5036721780" description="DUF2914 domain-containing protein" evidence="1">
    <location>
        <begin position="28"/>
        <end position="163"/>
    </location>
</feature>
<accession>A0A918VG37</accession>
<keyword evidence="1" id="KW-0732">Signal</keyword>
<name>A0A918VG37_9GAMM</name>
<feature type="signal peptide" evidence="1">
    <location>
        <begin position="1"/>
        <end position="27"/>
    </location>
</feature>